<dbReference type="Proteomes" id="UP000239895">
    <property type="component" value="Unassembled WGS sequence"/>
</dbReference>
<name>A0ABX5ECP1_9MICO</name>
<evidence type="ECO:0000313" key="2">
    <source>
        <dbReference type="Proteomes" id="UP000239895"/>
    </source>
</evidence>
<keyword evidence="2" id="KW-1185">Reference proteome</keyword>
<gene>
    <name evidence="1" type="ORF">BCL65_10799</name>
</gene>
<proteinExistence type="predicted"/>
<comment type="caution">
    <text evidence="1">The sequence shown here is derived from an EMBL/GenBank/DDBJ whole genome shotgun (WGS) entry which is preliminary data.</text>
</comment>
<evidence type="ECO:0000313" key="1">
    <source>
        <dbReference type="EMBL" id="PRZ05612.1"/>
    </source>
</evidence>
<dbReference type="EMBL" id="PVTX01000007">
    <property type="protein sequence ID" value="PRZ05612.1"/>
    <property type="molecule type" value="Genomic_DNA"/>
</dbReference>
<organism evidence="1 2">
    <name type="scientific">Isoptericola halotolerans</name>
    <dbReference type="NCBI Taxonomy" id="300560"/>
    <lineage>
        <taxon>Bacteria</taxon>
        <taxon>Bacillati</taxon>
        <taxon>Actinomycetota</taxon>
        <taxon>Actinomycetes</taxon>
        <taxon>Micrococcales</taxon>
        <taxon>Promicromonosporaceae</taxon>
        <taxon>Isoptericola</taxon>
    </lineage>
</organism>
<reference evidence="1 2" key="1">
    <citation type="submission" date="2018-03" db="EMBL/GenBank/DDBJ databases">
        <title>Comparative analysis of microorganisms from saline springs in Andes Mountain Range, Colombia.</title>
        <authorList>
            <person name="Rubin E."/>
        </authorList>
    </citation>
    <scope>NUCLEOTIDE SEQUENCE [LARGE SCALE GENOMIC DNA]</scope>
    <source>
        <strain evidence="1 2">CG 23</strain>
    </source>
</reference>
<dbReference type="RefSeq" id="WP_374108530.1">
    <property type="nucleotide sequence ID" value="NZ_PVTX01000007.1"/>
</dbReference>
<sequence>MSGGPLRRATDAVLQAARLRGRGGQGGVRPPLPTPVSLARVGNDLARRGYRFRTDDDGDITGTWDGNRFWFLLLGEESEILQVRGRWAGTVPESARPAVLQACNDWNRERIWPKVYTRPEGGGLALYTEVSVDLEHGATDSQLAETVSCGLVTAAQFFASVGPLTDPSAPS</sequence>
<protein>
    <submittedName>
        <fullName evidence="1">Sensory transduction regulator</fullName>
    </submittedName>
</protein>
<accession>A0ABX5ECP1</accession>
<dbReference type="InterPro" id="IPR019660">
    <property type="entry name" value="Put_sensory_transdc_reg_YbjN"/>
</dbReference>
<dbReference type="CDD" id="cd17511">
    <property type="entry name" value="YbjN_AmyR-like"/>
    <property type="match status" value="1"/>
</dbReference>
<dbReference type="Pfam" id="PF10722">
    <property type="entry name" value="YbjN"/>
    <property type="match status" value="1"/>
</dbReference>